<protein>
    <submittedName>
        <fullName evidence="1">Uncharacterized protein</fullName>
    </submittedName>
</protein>
<proteinExistence type="predicted"/>
<reference evidence="1" key="1">
    <citation type="submission" date="2021-05" db="EMBL/GenBank/DDBJ databases">
        <authorList>
            <person name="Alioto T."/>
            <person name="Alioto T."/>
            <person name="Gomez Garrido J."/>
        </authorList>
    </citation>
    <scope>NUCLEOTIDE SEQUENCE</scope>
</reference>
<dbReference type="AlphaFoldDB" id="A0A8D9EVW0"/>
<evidence type="ECO:0000313" key="1">
    <source>
        <dbReference type="EMBL" id="CAG6767607.1"/>
    </source>
</evidence>
<sequence length="111" mass="12996">MNCTCHTRERSGRAAYTIHLRGLKSSLRPVPCDRSFLLHTKNHAYVMFFTAEETTRFFKFSFGYFCRIKKAIMLYLHVNCALRKCHLSLQSSMDNESSIKNNKTVLKNVRK</sequence>
<accession>A0A8D9EVW0</accession>
<name>A0A8D9EVW0_9HEMI</name>
<dbReference type="EMBL" id="HBUF01573885">
    <property type="protein sequence ID" value="CAG6767607.1"/>
    <property type="molecule type" value="Transcribed_RNA"/>
</dbReference>
<organism evidence="1">
    <name type="scientific">Cacopsylla melanoneura</name>
    <dbReference type="NCBI Taxonomy" id="428564"/>
    <lineage>
        <taxon>Eukaryota</taxon>
        <taxon>Metazoa</taxon>
        <taxon>Ecdysozoa</taxon>
        <taxon>Arthropoda</taxon>
        <taxon>Hexapoda</taxon>
        <taxon>Insecta</taxon>
        <taxon>Pterygota</taxon>
        <taxon>Neoptera</taxon>
        <taxon>Paraneoptera</taxon>
        <taxon>Hemiptera</taxon>
        <taxon>Sternorrhyncha</taxon>
        <taxon>Psylloidea</taxon>
        <taxon>Psyllidae</taxon>
        <taxon>Psyllinae</taxon>
        <taxon>Cacopsylla</taxon>
    </lineage>
</organism>